<keyword evidence="1" id="KW-0472">Membrane</keyword>
<keyword evidence="1" id="KW-0812">Transmembrane</keyword>
<dbReference type="RefSeq" id="WP_259869383.1">
    <property type="nucleotide sequence ID" value="NZ_JAMQJZ010000017.1"/>
</dbReference>
<dbReference type="AlphaFoldDB" id="A0A9X4AJV3"/>
<dbReference type="EMBL" id="JAMQJZ010000017">
    <property type="protein sequence ID" value="MDC3422214.1"/>
    <property type="molecule type" value="Genomic_DNA"/>
</dbReference>
<sequence>MIALCKRDFYMYGWSLLGLIVVMPLLTAMQPEVAIMAILIALMIHLFFYDYKSLANRYLVSLPVSKKIIVGSRYLFIVLMAMVVVVVQWLLNIGLTQTNGIFQPYIYSWKDMIVLLSFFLILSSICLPMYYYFANFMMTLYLQFGMFLVGAFFFSWILIEHKFGGENEFWIDNQTIFLAPWIESILSFYPYLLLPVIAICMYVISMRFSEKLLGRRDL</sequence>
<feature type="transmembrane region" description="Helical" evidence="1">
    <location>
        <begin position="140"/>
        <end position="159"/>
    </location>
</feature>
<protein>
    <submittedName>
        <fullName evidence="2">ABC-2 transporter permease</fullName>
    </submittedName>
</protein>
<accession>A0A9X4AJV3</accession>
<feature type="transmembrane region" description="Helical" evidence="1">
    <location>
        <begin position="33"/>
        <end position="51"/>
    </location>
</feature>
<evidence type="ECO:0000313" key="2">
    <source>
        <dbReference type="EMBL" id="MDC3422214.1"/>
    </source>
</evidence>
<name>A0A9X4AJV3_9BACI</name>
<keyword evidence="3" id="KW-1185">Reference proteome</keyword>
<dbReference type="Proteomes" id="UP001145072">
    <property type="component" value="Unassembled WGS sequence"/>
</dbReference>
<feature type="transmembrane region" description="Helical" evidence="1">
    <location>
        <begin position="72"/>
        <end position="92"/>
    </location>
</feature>
<keyword evidence="1" id="KW-1133">Transmembrane helix</keyword>
<gene>
    <name evidence="2" type="ORF">NC661_17840</name>
</gene>
<dbReference type="Pfam" id="PF13346">
    <property type="entry name" value="ABC2_membrane_5"/>
    <property type="match status" value="1"/>
</dbReference>
<dbReference type="InterPro" id="IPR025699">
    <property type="entry name" value="ABC2_memb-like"/>
</dbReference>
<feature type="transmembrane region" description="Helical" evidence="1">
    <location>
        <begin position="188"/>
        <end position="208"/>
    </location>
</feature>
<organism evidence="2 3">
    <name type="scientific">Aquibacillus koreensis</name>
    <dbReference type="NCBI Taxonomy" id="279446"/>
    <lineage>
        <taxon>Bacteria</taxon>
        <taxon>Bacillati</taxon>
        <taxon>Bacillota</taxon>
        <taxon>Bacilli</taxon>
        <taxon>Bacillales</taxon>
        <taxon>Bacillaceae</taxon>
        <taxon>Aquibacillus</taxon>
    </lineage>
</organism>
<feature type="transmembrane region" description="Helical" evidence="1">
    <location>
        <begin position="9"/>
        <end position="27"/>
    </location>
</feature>
<evidence type="ECO:0000313" key="3">
    <source>
        <dbReference type="Proteomes" id="UP001145072"/>
    </source>
</evidence>
<reference evidence="2" key="1">
    <citation type="submission" date="2022-06" db="EMBL/GenBank/DDBJ databases">
        <title>Aquibacillus sp. a new bacterium isolated from soil saline samples.</title>
        <authorList>
            <person name="Galisteo C."/>
            <person name="De La Haba R."/>
            <person name="Sanchez-Porro C."/>
            <person name="Ventosa A."/>
        </authorList>
    </citation>
    <scope>NUCLEOTIDE SEQUENCE</scope>
    <source>
        <strain evidence="2">JCM 12387</strain>
    </source>
</reference>
<comment type="caution">
    <text evidence="2">The sequence shown here is derived from an EMBL/GenBank/DDBJ whole genome shotgun (WGS) entry which is preliminary data.</text>
</comment>
<feature type="transmembrane region" description="Helical" evidence="1">
    <location>
        <begin position="112"/>
        <end position="133"/>
    </location>
</feature>
<proteinExistence type="predicted"/>
<evidence type="ECO:0000256" key="1">
    <source>
        <dbReference type="SAM" id="Phobius"/>
    </source>
</evidence>